<feature type="transmembrane region" description="Helical" evidence="2">
    <location>
        <begin position="18"/>
        <end position="38"/>
    </location>
</feature>
<dbReference type="RefSeq" id="WP_097018591.1">
    <property type="nucleotide sequence ID" value="NZ_OBDZ01000020.1"/>
</dbReference>
<evidence type="ECO:0000313" key="3">
    <source>
        <dbReference type="EMBL" id="SNY36074.1"/>
    </source>
</evidence>
<accession>A0A285HK98</accession>
<evidence type="ECO:0000313" key="4">
    <source>
        <dbReference type="Proteomes" id="UP000219573"/>
    </source>
</evidence>
<dbReference type="PANTHER" id="PTHR40278:SF1">
    <property type="entry name" value="DNA UTILIZATION PROTEIN HOFN"/>
    <property type="match status" value="1"/>
</dbReference>
<keyword evidence="1" id="KW-0175">Coiled coil</keyword>
<evidence type="ECO:0000256" key="1">
    <source>
        <dbReference type="SAM" id="Coils"/>
    </source>
</evidence>
<reference evidence="4" key="1">
    <citation type="submission" date="2017-09" db="EMBL/GenBank/DDBJ databases">
        <authorList>
            <person name="Varghese N."/>
            <person name="Submissions S."/>
        </authorList>
    </citation>
    <scope>NUCLEOTIDE SEQUENCE [LARGE SCALE GENOMIC DNA]</scope>
    <source>
        <strain evidence="4">MSL47</strain>
    </source>
</reference>
<keyword evidence="4" id="KW-1185">Reference proteome</keyword>
<dbReference type="PANTHER" id="PTHR40278">
    <property type="entry name" value="DNA UTILIZATION PROTEIN HOFN"/>
    <property type="match status" value="1"/>
</dbReference>
<dbReference type="Proteomes" id="UP000219573">
    <property type="component" value="Unassembled WGS sequence"/>
</dbReference>
<dbReference type="EMBL" id="OBDZ01000020">
    <property type="protein sequence ID" value="SNY36074.1"/>
    <property type="molecule type" value="Genomic_DNA"/>
</dbReference>
<protein>
    <submittedName>
        <fullName evidence="3">Fimbrial assembly protein (PilN)</fullName>
    </submittedName>
</protein>
<keyword evidence="2" id="KW-0472">Membrane</keyword>
<dbReference type="InterPro" id="IPR052534">
    <property type="entry name" value="Extracell_DNA_Util/SecSys_Comp"/>
</dbReference>
<feature type="coiled-coil region" evidence="1">
    <location>
        <begin position="44"/>
        <end position="91"/>
    </location>
</feature>
<proteinExistence type="predicted"/>
<dbReference type="AlphaFoldDB" id="A0A285HK98"/>
<dbReference type="InterPro" id="IPR007813">
    <property type="entry name" value="PilN"/>
</dbReference>
<organism evidence="3 4">
    <name type="scientific">Orenia metallireducens</name>
    <dbReference type="NCBI Taxonomy" id="1413210"/>
    <lineage>
        <taxon>Bacteria</taxon>
        <taxon>Bacillati</taxon>
        <taxon>Bacillota</taxon>
        <taxon>Clostridia</taxon>
        <taxon>Halanaerobiales</taxon>
        <taxon>Halobacteroidaceae</taxon>
        <taxon>Orenia</taxon>
    </lineage>
</organism>
<gene>
    <name evidence="3" type="ORF">SAMN06265827_12045</name>
</gene>
<name>A0A285HK98_9FIRM</name>
<dbReference type="OrthoDB" id="2112993at2"/>
<keyword evidence="2" id="KW-1133">Transmembrane helix</keyword>
<sequence>MVNFLTDDFFKKERINNLIFVGALLSLVLIASISHIYLKLYFENKELELKQEAIRTELSKLDSSLLKVEDLKDKRRNIEEKLSEKNEFLAKMVSSTRIFKELDLLYSNQLYLKNFQLSNNNFQLLGVTTEVKYLNQLNQRLEVSDFFDEFYLEGIDKLDDRLEFKLRGTLQKGE</sequence>
<dbReference type="Pfam" id="PF05137">
    <property type="entry name" value="PilN"/>
    <property type="match status" value="1"/>
</dbReference>
<keyword evidence="2" id="KW-0812">Transmembrane</keyword>
<evidence type="ECO:0000256" key="2">
    <source>
        <dbReference type="SAM" id="Phobius"/>
    </source>
</evidence>